<feature type="region of interest" description="Disordered" evidence="1">
    <location>
        <begin position="1"/>
        <end position="104"/>
    </location>
</feature>
<gene>
    <name evidence="2" type="ORF">FAUST_8937</name>
</gene>
<protein>
    <submittedName>
        <fullName evidence="2">Uncharacterized protein</fullName>
    </submittedName>
</protein>
<proteinExistence type="predicted"/>
<organism evidence="2 3">
    <name type="scientific">Fusarium austroamericanum</name>
    <dbReference type="NCBI Taxonomy" id="282268"/>
    <lineage>
        <taxon>Eukaryota</taxon>
        <taxon>Fungi</taxon>
        <taxon>Dikarya</taxon>
        <taxon>Ascomycota</taxon>
        <taxon>Pezizomycotina</taxon>
        <taxon>Sordariomycetes</taxon>
        <taxon>Hypocreomycetidae</taxon>
        <taxon>Hypocreales</taxon>
        <taxon>Nectriaceae</taxon>
        <taxon>Fusarium</taxon>
    </lineage>
</organism>
<dbReference type="EMBL" id="JAAMOD010000296">
    <property type="protein sequence ID" value="KAF5232017.1"/>
    <property type="molecule type" value="Genomic_DNA"/>
</dbReference>
<name>A0AAN5Z3P7_FUSAU</name>
<reference evidence="2 3" key="1">
    <citation type="submission" date="2020-02" db="EMBL/GenBank/DDBJ databases">
        <title>Identification and distribution of gene clusters putatively required for synthesis of sphingolipid metabolism inhibitors in phylogenetically diverse species of the filamentous fungus Fusarium.</title>
        <authorList>
            <person name="Kim H.-S."/>
            <person name="Busman M."/>
            <person name="Brown D.W."/>
            <person name="Divon H."/>
            <person name="Uhlig S."/>
            <person name="Proctor R.H."/>
        </authorList>
    </citation>
    <scope>NUCLEOTIDE SEQUENCE [LARGE SCALE GENOMIC DNA]</scope>
    <source>
        <strain evidence="2 3">NRRL 2903</strain>
    </source>
</reference>
<comment type="caution">
    <text evidence="2">The sequence shown here is derived from an EMBL/GenBank/DDBJ whole genome shotgun (WGS) entry which is preliminary data.</text>
</comment>
<evidence type="ECO:0000313" key="3">
    <source>
        <dbReference type="Proteomes" id="UP000537989"/>
    </source>
</evidence>
<feature type="compositionally biased region" description="Basic and acidic residues" evidence="1">
    <location>
        <begin position="33"/>
        <end position="42"/>
    </location>
</feature>
<accession>A0AAN5Z3P7</accession>
<keyword evidence="3" id="KW-1185">Reference proteome</keyword>
<feature type="compositionally biased region" description="Polar residues" evidence="1">
    <location>
        <begin position="12"/>
        <end position="22"/>
    </location>
</feature>
<evidence type="ECO:0000256" key="1">
    <source>
        <dbReference type="SAM" id="MobiDB-lite"/>
    </source>
</evidence>
<dbReference type="Proteomes" id="UP000537989">
    <property type="component" value="Unassembled WGS sequence"/>
</dbReference>
<sequence>MDDDGKSFENPEISTVANNNLSGALPSPLYSESHQRQTDRTKKVGATSNKRLRDEDDSEEGDNSKEQNQQLSKRPRTDDETGAHHQQPFLTVYRYNGVQNDEHH</sequence>
<dbReference type="AlphaFoldDB" id="A0AAN5Z3P7"/>
<evidence type="ECO:0000313" key="2">
    <source>
        <dbReference type="EMBL" id="KAF5232017.1"/>
    </source>
</evidence>